<organism evidence="2 3">
    <name type="scientific">Gigaspora margarita</name>
    <dbReference type="NCBI Taxonomy" id="4874"/>
    <lineage>
        <taxon>Eukaryota</taxon>
        <taxon>Fungi</taxon>
        <taxon>Fungi incertae sedis</taxon>
        <taxon>Mucoromycota</taxon>
        <taxon>Glomeromycotina</taxon>
        <taxon>Glomeromycetes</taxon>
        <taxon>Diversisporales</taxon>
        <taxon>Gigasporaceae</taxon>
        <taxon>Gigaspora</taxon>
    </lineage>
</organism>
<comment type="caution">
    <text evidence="2">The sequence shown here is derived from an EMBL/GenBank/DDBJ whole genome shotgun (WGS) entry which is preliminary data.</text>
</comment>
<feature type="region of interest" description="Disordered" evidence="1">
    <location>
        <begin position="1"/>
        <end position="24"/>
    </location>
</feature>
<proteinExistence type="predicted"/>
<keyword evidence="3" id="KW-1185">Reference proteome</keyword>
<dbReference type="EMBL" id="CAJVQB010001707">
    <property type="protein sequence ID" value="CAG8546858.1"/>
    <property type="molecule type" value="Genomic_DNA"/>
</dbReference>
<sequence>MHTQKQKNARITNHNNAPNISVGSSNTITKRRLVDPQFEALLGSAKRKQTTITKAFEISLAKPHNTTKQAISNKTITKVIVMQNLLLFFTEEKMFKCFTKIHNLHQAETVLLTVDLWIAYLHKGYLADAITKCIEDVLEYWDLKTKVFSITSNSRANMKSACNKLDNISVFDLEEVSDENEEFEQIRSLAATTNLVECIKNIMSELFERLEYDQIISDEDLGSLSSKAALDLSGSFISTVFTVVQQNATYKNEVD</sequence>
<feature type="compositionally biased region" description="Polar residues" evidence="1">
    <location>
        <begin position="9"/>
        <end position="24"/>
    </location>
</feature>
<evidence type="ECO:0000313" key="3">
    <source>
        <dbReference type="Proteomes" id="UP000789901"/>
    </source>
</evidence>
<evidence type="ECO:0000256" key="1">
    <source>
        <dbReference type="SAM" id="MobiDB-lite"/>
    </source>
</evidence>
<evidence type="ECO:0000313" key="2">
    <source>
        <dbReference type="EMBL" id="CAG8546858.1"/>
    </source>
</evidence>
<reference evidence="2 3" key="1">
    <citation type="submission" date="2021-06" db="EMBL/GenBank/DDBJ databases">
        <authorList>
            <person name="Kallberg Y."/>
            <person name="Tangrot J."/>
            <person name="Rosling A."/>
        </authorList>
    </citation>
    <scope>NUCLEOTIDE SEQUENCE [LARGE SCALE GENOMIC DNA]</scope>
    <source>
        <strain evidence="2 3">120-4 pot B 10/14</strain>
    </source>
</reference>
<name>A0ABN7UCN1_GIGMA</name>
<protein>
    <submittedName>
        <fullName evidence="2">17363_t:CDS:1</fullName>
    </submittedName>
</protein>
<dbReference type="Proteomes" id="UP000789901">
    <property type="component" value="Unassembled WGS sequence"/>
</dbReference>
<accession>A0ABN7UCN1</accession>
<gene>
    <name evidence="2" type="ORF">GMARGA_LOCUS4360</name>
</gene>